<keyword evidence="1" id="KW-0812">Transmembrane</keyword>
<keyword evidence="1" id="KW-1133">Transmembrane helix</keyword>
<dbReference type="Pfam" id="PF04367">
    <property type="entry name" value="DUF502"/>
    <property type="match status" value="1"/>
</dbReference>
<dbReference type="PANTHER" id="PTHR31876">
    <property type="entry name" value="COV-LIKE PROTEIN 1"/>
    <property type="match status" value="1"/>
</dbReference>
<accession>A0A840G6B3</accession>
<evidence type="ECO:0000256" key="1">
    <source>
        <dbReference type="SAM" id="Phobius"/>
    </source>
</evidence>
<organism evidence="2 3">
    <name type="scientific">Rhodocyclus tenuis</name>
    <name type="common">Rhodospirillum tenue</name>
    <dbReference type="NCBI Taxonomy" id="1066"/>
    <lineage>
        <taxon>Bacteria</taxon>
        <taxon>Pseudomonadati</taxon>
        <taxon>Pseudomonadota</taxon>
        <taxon>Betaproteobacteria</taxon>
        <taxon>Rhodocyclales</taxon>
        <taxon>Rhodocyclaceae</taxon>
        <taxon>Rhodocyclus</taxon>
    </lineage>
</organism>
<dbReference type="EMBL" id="JACIGE010000005">
    <property type="protein sequence ID" value="MBB4247426.1"/>
    <property type="molecule type" value="Genomic_DNA"/>
</dbReference>
<proteinExistence type="predicted"/>
<dbReference type="AlphaFoldDB" id="A0A840G6B3"/>
<sequence length="212" mass="23323">MIKRYFITGLLIWVPLAITFWVLSLIISTMDQSLRLLPETIHPHALFGFDIPGAGALLTLAVILLTGLVTANFVGQKLVSWWELLLARIPVVNSVYNSVKQVSDTLFSSNGQAFRKALLVQYPREGSWTIAFMTGHPGGDVANHLSGDWVSVYVPTTPNPTSGFFLMIRRDETVELDMSVDEALKYIISMGVVAPPLRQRNKVAGVLGEPTA</sequence>
<feature type="transmembrane region" description="Helical" evidence="1">
    <location>
        <begin position="7"/>
        <end position="27"/>
    </location>
</feature>
<keyword evidence="1" id="KW-0472">Membrane</keyword>
<reference evidence="2 3" key="1">
    <citation type="submission" date="2020-08" db="EMBL/GenBank/DDBJ databases">
        <title>Genome sequencing of Purple Non-Sulfur Bacteria from various extreme environments.</title>
        <authorList>
            <person name="Mayer M."/>
        </authorList>
    </citation>
    <scope>NUCLEOTIDE SEQUENCE [LARGE SCALE GENOMIC DNA]</scope>
    <source>
        <strain evidence="2 3">2761</strain>
    </source>
</reference>
<gene>
    <name evidence="2" type="ORF">GGD90_001797</name>
</gene>
<dbReference type="PANTHER" id="PTHR31876:SF26">
    <property type="entry name" value="PROTEIN LIKE COV 2"/>
    <property type="match status" value="1"/>
</dbReference>
<name>A0A840G6B3_RHOTE</name>
<evidence type="ECO:0000313" key="2">
    <source>
        <dbReference type="EMBL" id="MBB4247426.1"/>
    </source>
</evidence>
<comment type="caution">
    <text evidence="2">The sequence shown here is derived from an EMBL/GenBank/DDBJ whole genome shotgun (WGS) entry which is preliminary data.</text>
</comment>
<feature type="transmembrane region" description="Helical" evidence="1">
    <location>
        <begin position="47"/>
        <end position="74"/>
    </location>
</feature>
<dbReference type="InterPro" id="IPR007462">
    <property type="entry name" value="COV1-like"/>
</dbReference>
<protein>
    <submittedName>
        <fullName evidence="2">Putative membrane protein</fullName>
    </submittedName>
</protein>
<dbReference type="Proteomes" id="UP000587070">
    <property type="component" value="Unassembled WGS sequence"/>
</dbReference>
<evidence type="ECO:0000313" key="3">
    <source>
        <dbReference type="Proteomes" id="UP000587070"/>
    </source>
</evidence>
<keyword evidence="3" id="KW-1185">Reference proteome</keyword>